<accession>A0A2X1A966</accession>
<keyword evidence="1" id="KW-0812">Transmembrane</keyword>
<evidence type="ECO:0000313" key="3">
    <source>
        <dbReference type="Proteomes" id="UP000251431"/>
    </source>
</evidence>
<proteinExistence type="predicted"/>
<gene>
    <name evidence="2" type="ORF">NCTC7582_05251</name>
</gene>
<keyword evidence="1" id="KW-0472">Membrane</keyword>
<dbReference type="Proteomes" id="UP000251431">
    <property type="component" value="Unassembled WGS sequence"/>
</dbReference>
<sequence length="112" mass="12678">MTDIIDFILHTGNKIGHVNFTLLLLLILFIGIFISYRVFVITEGLSHSPLSDLVQYRKFQVVATSPAGNKITFIIRAWGRINAIEKVAKKMDDFNGFTFETSLVTKENTVDQ</sequence>
<protein>
    <submittedName>
        <fullName evidence="2">Uncharacterized protein</fullName>
    </submittedName>
</protein>
<evidence type="ECO:0000313" key="2">
    <source>
        <dbReference type="EMBL" id="SPU40707.1"/>
    </source>
</evidence>
<reference evidence="2 3" key="1">
    <citation type="submission" date="2018-06" db="EMBL/GenBank/DDBJ databases">
        <authorList>
            <consortium name="Pathogen Informatics"/>
            <person name="Doyle S."/>
        </authorList>
    </citation>
    <scope>NUCLEOTIDE SEQUENCE [LARGE SCALE GENOMIC DNA]</scope>
    <source>
        <strain evidence="2 3">NCTC7582</strain>
    </source>
</reference>
<evidence type="ECO:0000256" key="1">
    <source>
        <dbReference type="SAM" id="Phobius"/>
    </source>
</evidence>
<keyword evidence="1" id="KW-1133">Transmembrane helix</keyword>
<organism evidence="2 3">
    <name type="scientific">Lysinibacillus capsici</name>
    <dbReference type="NCBI Taxonomy" id="2115968"/>
    <lineage>
        <taxon>Bacteria</taxon>
        <taxon>Bacillati</taxon>
        <taxon>Bacillota</taxon>
        <taxon>Bacilli</taxon>
        <taxon>Bacillales</taxon>
        <taxon>Bacillaceae</taxon>
        <taxon>Lysinibacillus</taxon>
    </lineage>
</organism>
<name>A0A2X1A966_9BACI</name>
<feature type="transmembrane region" description="Helical" evidence="1">
    <location>
        <begin position="20"/>
        <end position="39"/>
    </location>
</feature>
<dbReference type="AlphaFoldDB" id="A0A2X1A966"/>
<dbReference type="EMBL" id="UAQE01000010">
    <property type="protein sequence ID" value="SPU40707.1"/>
    <property type="molecule type" value="Genomic_DNA"/>
</dbReference>
<dbReference type="RefSeq" id="WP_112118947.1">
    <property type="nucleotide sequence ID" value="NZ_UAQE01000010.1"/>
</dbReference>